<dbReference type="InParanoid" id="A0A0L0H693"/>
<dbReference type="Proteomes" id="UP000053201">
    <property type="component" value="Unassembled WGS sequence"/>
</dbReference>
<dbReference type="OrthoDB" id="10292265at2759"/>
<sequence>MSWYSVSITNIPQPSAIQGLQTTTSFPALTFRSSPILPNTDYVFGHKDFSELRAQIYIWLEQLAARKEAGKKLRIGITNDYKKIAKRDGETTVVVIGKVKVSGSWLKGGKQAEYIARAIKTCLVDAAWKILPEEGIVLGDDDANRKAGLKKAMYIYAIW</sequence>
<reference evidence="1 2" key="1">
    <citation type="submission" date="2009-08" db="EMBL/GenBank/DDBJ databases">
        <title>The Genome Sequence of Spizellomyces punctatus strain DAOM BR117.</title>
        <authorList>
            <consortium name="The Broad Institute Genome Sequencing Platform"/>
            <person name="Russ C."/>
            <person name="Cuomo C."/>
            <person name="Shea T."/>
            <person name="Young S.K."/>
            <person name="Zeng Q."/>
            <person name="Koehrsen M."/>
            <person name="Haas B."/>
            <person name="Borodovsky M."/>
            <person name="Guigo R."/>
            <person name="Alvarado L."/>
            <person name="Berlin A."/>
            <person name="Bochicchio J."/>
            <person name="Borenstein D."/>
            <person name="Chapman S."/>
            <person name="Chen Z."/>
            <person name="Engels R."/>
            <person name="Freedman E."/>
            <person name="Gellesch M."/>
            <person name="Goldberg J."/>
            <person name="Griggs A."/>
            <person name="Gujja S."/>
            <person name="Heiman D."/>
            <person name="Hepburn T."/>
            <person name="Howarth C."/>
            <person name="Jen D."/>
            <person name="Larson L."/>
            <person name="Lewis B."/>
            <person name="Mehta T."/>
            <person name="Park D."/>
            <person name="Pearson M."/>
            <person name="Roberts A."/>
            <person name="Saif S."/>
            <person name="Shenoy N."/>
            <person name="Sisk P."/>
            <person name="Stolte C."/>
            <person name="Sykes S."/>
            <person name="Thomson T."/>
            <person name="Walk T."/>
            <person name="White J."/>
            <person name="Yandava C."/>
            <person name="Burger G."/>
            <person name="Gray M.W."/>
            <person name="Holland P.W.H."/>
            <person name="King N."/>
            <person name="Lang F.B.F."/>
            <person name="Roger A.J."/>
            <person name="Ruiz-Trillo I."/>
            <person name="Lander E."/>
            <person name="Nusbaum C."/>
        </authorList>
    </citation>
    <scope>NUCLEOTIDE SEQUENCE [LARGE SCALE GENOMIC DNA]</scope>
    <source>
        <strain evidence="1 2">DAOM BR117</strain>
    </source>
</reference>
<gene>
    <name evidence="1" type="ORF">SPPG_07941</name>
</gene>
<keyword evidence="2" id="KW-1185">Reference proteome</keyword>
<dbReference type="GeneID" id="27691124"/>
<dbReference type="AlphaFoldDB" id="A0A0L0H693"/>
<proteinExistence type="predicted"/>
<dbReference type="VEuPathDB" id="FungiDB:SPPG_07941"/>
<dbReference type="RefSeq" id="XP_016604772.1">
    <property type="nucleotide sequence ID" value="XM_016756091.1"/>
</dbReference>
<protein>
    <submittedName>
        <fullName evidence="1">Uncharacterized protein</fullName>
    </submittedName>
</protein>
<evidence type="ECO:0000313" key="1">
    <source>
        <dbReference type="EMBL" id="KNC96732.1"/>
    </source>
</evidence>
<dbReference type="EMBL" id="KQ257467">
    <property type="protein sequence ID" value="KNC96732.1"/>
    <property type="molecule type" value="Genomic_DNA"/>
</dbReference>
<accession>A0A0L0H693</accession>
<evidence type="ECO:0000313" key="2">
    <source>
        <dbReference type="Proteomes" id="UP000053201"/>
    </source>
</evidence>
<name>A0A0L0H693_SPIPD</name>
<organism evidence="1 2">
    <name type="scientific">Spizellomyces punctatus (strain DAOM BR117)</name>
    <dbReference type="NCBI Taxonomy" id="645134"/>
    <lineage>
        <taxon>Eukaryota</taxon>
        <taxon>Fungi</taxon>
        <taxon>Fungi incertae sedis</taxon>
        <taxon>Chytridiomycota</taxon>
        <taxon>Chytridiomycota incertae sedis</taxon>
        <taxon>Chytridiomycetes</taxon>
        <taxon>Spizellomycetales</taxon>
        <taxon>Spizellomycetaceae</taxon>
        <taxon>Spizellomyces</taxon>
    </lineage>
</organism>